<dbReference type="GO" id="GO:0006260">
    <property type="term" value="P:DNA replication"/>
    <property type="evidence" value="ECO:0007669"/>
    <property type="project" value="UniProtKB-UniRule"/>
</dbReference>
<dbReference type="GO" id="GO:0030261">
    <property type="term" value="P:chromosome condensation"/>
    <property type="evidence" value="ECO:0007669"/>
    <property type="project" value="InterPro"/>
</dbReference>
<evidence type="ECO:0000256" key="2">
    <source>
        <dbReference type="ARBA" id="ARBA00022490"/>
    </source>
</evidence>
<gene>
    <name evidence="7" type="primary">smc</name>
    <name evidence="9" type="ORF">DFR50_13620</name>
</gene>
<evidence type="ECO:0000256" key="1">
    <source>
        <dbReference type="ARBA" id="ARBA00004496"/>
    </source>
</evidence>
<dbReference type="PANTHER" id="PTHR43977">
    <property type="entry name" value="STRUCTURAL MAINTENANCE OF CHROMOSOMES PROTEIN 3"/>
    <property type="match status" value="1"/>
</dbReference>
<dbReference type="HAMAP" id="MF_01894">
    <property type="entry name" value="Smc_prok"/>
    <property type="match status" value="1"/>
</dbReference>
<name>A0A366ERX2_9HYPH</name>
<feature type="coiled-coil region" evidence="7">
    <location>
        <begin position="436"/>
        <end position="501"/>
    </location>
</feature>
<evidence type="ECO:0000256" key="5">
    <source>
        <dbReference type="ARBA" id="ARBA00023054"/>
    </source>
</evidence>
<dbReference type="InterPro" id="IPR011890">
    <property type="entry name" value="SMC_prok"/>
</dbReference>
<comment type="function">
    <text evidence="7">Required for chromosome condensation and partitioning.</text>
</comment>
<feature type="coiled-coil region" evidence="7">
    <location>
        <begin position="769"/>
        <end position="824"/>
    </location>
</feature>
<evidence type="ECO:0000313" key="10">
    <source>
        <dbReference type="Proteomes" id="UP000253529"/>
    </source>
</evidence>
<keyword evidence="5 7" id="KW-0175">Coiled coil</keyword>
<evidence type="ECO:0000256" key="6">
    <source>
        <dbReference type="ARBA" id="ARBA00023125"/>
    </source>
</evidence>
<dbReference type="GO" id="GO:0003677">
    <property type="term" value="F:DNA binding"/>
    <property type="evidence" value="ECO:0007669"/>
    <property type="project" value="UniProtKB-UniRule"/>
</dbReference>
<sequence>MKFERLRVTGFKSFCDTQEFKIEPGLTGVVGPNGCGKSNLVESLRWVMGESSFKAMRASGMDDVIFSGSGKRPSRNNAEVGILLDNSDRRAPAVFNDHETIEVTRRIERESGSTYRVNGREVRARDVQLLFADASTGARSPALVRQGQIGEIIAAKPQARRLILEEAAGISGLHSRRHEAELRLKGAEDNLLRVEDVLKQIEVQVESLRRQARQSARYRHLAAEIRRNEALAHLIAWREAETAFADAAKKLDSDLVDVAERTRAQGEAARRQALAAAELPGLREEEARRAAALQRIAIARETLDAEEKRAATRGAELERRLAELARDLAREQALIADAVSVLARLDEEDATLAAALDGAGDVSTQAREREEAAGRALAVAEADLNEAQAASSDLNARRHALAAAAAEEGRRLARLEADHAKISADLAALRDGAFEDEEHERRAEAAAELAEALETAEQATLFAEEKHAEAREAEAATRGPLSDAERKAQALETEARTLAKLLGARTDARFAPVVDAISVARGFEAALGAALGDDLDAPTDEAAPAHWSLLPGFGGDPKLPDGVEPLAAQVAAPPALARRLTQVGLCARADGDRLSTFLEVGQRLVSREGDLWRWDGFVAAAEAPTPAARRLVEKNRLGDLEREAEAARQAAEVVRGAAERAQEALRRAAASETEWRARARAARAASDAARSALGEFERRRAETLTRLRAMEEAAARAKAACDESAERKAEAEAALADLVPSDELTLRLERARAAAGEARAAHADARASAQNLSREAEARRARRQAIEAERRSWATRRETAEVQIEGVAERRAAAEEEREDLAGAPFEFARRRRLLADEVAAAEAARKEAADALSLGETALAAADRAAREALELMGRARESRAAAEARVEATRARRADLLATIQSDLDIEPEGLAALAGATPGAPLPALADVQKKLDSFRQDRERLGAVNLRAEEELAEVEGARDKLIAERDDLTEAIRKLRGAIGSLNQEGRARLLAAFDVVNGHFKSLFSTLFEGGEAELLLVESDDPLHAGLEILAKPPGKKPQTLTLLSGGEQALTAMSLIFAVFLTNPSPICVLDEVDAPLDDYNVERFCDLLEEMRKRADTKFVTITHNPITMARMDRLFGVTMAERGVSQIVSVELAEAEKLMEAG</sequence>
<evidence type="ECO:0000256" key="3">
    <source>
        <dbReference type="ARBA" id="ARBA00022741"/>
    </source>
</evidence>
<protein>
    <recommendedName>
        <fullName evidence="7">Chromosome partition protein Smc</fullName>
    </recommendedName>
</protein>
<dbReference type="RefSeq" id="WP_113891947.1">
    <property type="nucleotide sequence ID" value="NZ_QNRK01000036.1"/>
</dbReference>
<reference evidence="9 10" key="1">
    <citation type="submission" date="2018-06" db="EMBL/GenBank/DDBJ databases">
        <title>Genomic Encyclopedia of Type Strains, Phase IV (KMG-IV): sequencing the most valuable type-strain genomes for metagenomic binning, comparative biology and taxonomic classification.</title>
        <authorList>
            <person name="Goeker M."/>
        </authorList>
    </citation>
    <scope>NUCLEOTIDE SEQUENCE [LARGE SCALE GENOMIC DNA]</scope>
    <source>
        <strain evidence="9 10">DSM 24875</strain>
    </source>
</reference>
<keyword evidence="2 7" id="KW-0963">Cytoplasm</keyword>
<keyword evidence="10" id="KW-1185">Reference proteome</keyword>
<dbReference type="GO" id="GO:0005524">
    <property type="term" value="F:ATP binding"/>
    <property type="evidence" value="ECO:0007669"/>
    <property type="project" value="UniProtKB-UniRule"/>
</dbReference>
<accession>A0A366ERX2</accession>
<dbReference type="GO" id="GO:0016887">
    <property type="term" value="F:ATP hydrolysis activity"/>
    <property type="evidence" value="ECO:0007669"/>
    <property type="project" value="InterPro"/>
</dbReference>
<dbReference type="FunFam" id="3.40.50.300:FF:000901">
    <property type="entry name" value="Chromosome partition protein Smc"/>
    <property type="match status" value="1"/>
</dbReference>
<keyword evidence="6 7" id="KW-0238">DNA-binding</keyword>
<feature type="domain" description="RecF/RecN/SMC N-terminal" evidence="8">
    <location>
        <begin position="4"/>
        <end position="1135"/>
    </location>
</feature>
<dbReference type="SUPFAM" id="SSF52540">
    <property type="entry name" value="P-loop containing nucleoside triphosphate hydrolases"/>
    <property type="match status" value="1"/>
</dbReference>
<dbReference type="Gene3D" id="3.40.50.300">
    <property type="entry name" value="P-loop containing nucleotide triphosphate hydrolases"/>
    <property type="match status" value="2"/>
</dbReference>
<comment type="domain">
    <text evidence="7">Contains large globular domains required for ATP hydrolysis at each terminus and a third globular domain forming a flexible hinge near the middle of the molecule. These domains are separated by coiled-coil structures.</text>
</comment>
<evidence type="ECO:0000313" key="9">
    <source>
        <dbReference type="EMBL" id="RBP05131.1"/>
    </source>
</evidence>
<dbReference type="EMBL" id="QNRK01000036">
    <property type="protein sequence ID" value="RBP05131.1"/>
    <property type="molecule type" value="Genomic_DNA"/>
</dbReference>
<dbReference type="AlphaFoldDB" id="A0A366ERX2"/>
<comment type="subunit">
    <text evidence="7">Homodimer.</text>
</comment>
<comment type="subcellular location">
    <subcellularLocation>
        <location evidence="1 7">Cytoplasm</location>
    </subcellularLocation>
</comment>
<dbReference type="InterPro" id="IPR003395">
    <property type="entry name" value="RecF/RecN/SMC_N"/>
</dbReference>
<evidence type="ECO:0000259" key="8">
    <source>
        <dbReference type="Pfam" id="PF02463"/>
    </source>
</evidence>
<dbReference type="InterPro" id="IPR024704">
    <property type="entry name" value="SMC"/>
</dbReference>
<feature type="coiled-coil region" evidence="7">
    <location>
        <begin position="177"/>
        <end position="211"/>
    </location>
</feature>
<keyword evidence="3 7" id="KW-0547">Nucleotide-binding</keyword>
<feature type="binding site" evidence="7">
    <location>
        <begin position="32"/>
        <end position="39"/>
    </location>
    <ligand>
        <name>ATP</name>
        <dbReference type="ChEBI" id="CHEBI:30616"/>
    </ligand>
</feature>
<comment type="caution">
    <text evidence="9">The sequence shown here is derived from an EMBL/GenBank/DDBJ whole genome shotgun (WGS) entry which is preliminary data.</text>
</comment>
<dbReference type="InterPro" id="IPR027417">
    <property type="entry name" value="P-loop_NTPase"/>
</dbReference>
<keyword evidence="4 7" id="KW-0067">ATP-binding</keyword>
<feature type="coiled-coil region" evidence="7">
    <location>
        <begin position="282"/>
        <end position="334"/>
    </location>
</feature>
<feature type="coiled-coil region" evidence="7">
    <location>
        <begin position="949"/>
        <end position="990"/>
    </location>
</feature>
<evidence type="ECO:0000256" key="7">
    <source>
        <dbReference type="HAMAP-Rule" id="MF_01894"/>
    </source>
</evidence>
<dbReference type="CDD" id="cd03278">
    <property type="entry name" value="ABC_SMC_barmotin"/>
    <property type="match status" value="1"/>
</dbReference>
<dbReference type="GO" id="GO:0005737">
    <property type="term" value="C:cytoplasm"/>
    <property type="evidence" value="ECO:0007669"/>
    <property type="project" value="UniProtKB-SubCell"/>
</dbReference>
<dbReference type="Proteomes" id="UP000253529">
    <property type="component" value="Unassembled WGS sequence"/>
</dbReference>
<dbReference type="GO" id="GO:0007059">
    <property type="term" value="P:chromosome segregation"/>
    <property type="evidence" value="ECO:0007669"/>
    <property type="project" value="UniProtKB-UniRule"/>
</dbReference>
<feature type="coiled-coil region" evidence="7">
    <location>
        <begin position="693"/>
        <end position="734"/>
    </location>
</feature>
<dbReference type="Pfam" id="PF02463">
    <property type="entry name" value="SMC_N"/>
    <property type="match status" value="1"/>
</dbReference>
<dbReference type="PIRSF" id="PIRSF005719">
    <property type="entry name" value="SMC"/>
    <property type="match status" value="1"/>
</dbReference>
<proteinExistence type="inferred from homology"/>
<dbReference type="GO" id="GO:0007062">
    <property type="term" value="P:sister chromatid cohesion"/>
    <property type="evidence" value="ECO:0007669"/>
    <property type="project" value="InterPro"/>
</dbReference>
<feature type="coiled-coil region" evidence="7">
    <location>
        <begin position="630"/>
        <end position="657"/>
    </location>
</feature>
<organism evidence="9 10">
    <name type="scientific">Roseiarcus fermentans</name>
    <dbReference type="NCBI Taxonomy" id="1473586"/>
    <lineage>
        <taxon>Bacteria</taxon>
        <taxon>Pseudomonadati</taxon>
        <taxon>Pseudomonadota</taxon>
        <taxon>Alphaproteobacteria</taxon>
        <taxon>Hyphomicrobiales</taxon>
        <taxon>Roseiarcaceae</taxon>
        <taxon>Roseiarcus</taxon>
    </lineage>
</organism>
<comment type="similarity">
    <text evidence="7">Belongs to the SMC family.</text>
</comment>
<dbReference type="OrthoDB" id="9808768at2"/>
<evidence type="ECO:0000256" key="4">
    <source>
        <dbReference type="ARBA" id="ARBA00022840"/>
    </source>
</evidence>